<evidence type="ECO:0000313" key="5">
    <source>
        <dbReference type="Proteomes" id="UP001147700"/>
    </source>
</evidence>
<dbReference type="NCBIfam" id="TIGR00229">
    <property type="entry name" value="sensory_box"/>
    <property type="match status" value="1"/>
</dbReference>
<dbReference type="SMART" id="SM00086">
    <property type="entry name" value="PAC"/>
    <property type="match status" value="1"/>
</dbReference>
<dbReference type="PANTHER" id="PTHR44757:SF2">
    <property type="entry name" value="BIOFILM ARCHITECTURE MAINTENANCE PROTEIN MBAA"/>
    <property type="match status" value="1"/>
</dbReference>
<dbReference type="InterPro" id="IPR001610">
    <property type="entry name" value="PAC"/>
</dbReference>
<name>A0ABT4RNE9_9ACTN</name>
<dbReference type="InterPro" id="IPR052155">
    <property type="entry name" value="Biofilm_reg_signaling"/>
</dbReference>
<dbReference type="InterPro" id="IPR043128">
    <property type="entry name" value="Rev_trsase/Diguanyl_cyclase"/>
</dbReference>
<dbReference type="Pfam" id="PF00990">
    <property type="entry name" value="GGDEF"/>
    <property type="match status" value="1"/>
</dbReference>
<organism evidence="4 5">
    <name type="scientific">Solirubrobacter deserti</name>
    <dbReference type="NCBI Taxonomy" id="2282478"/>
    <lineage>
        <taxon>Bacteria</taxon>
        <taxon>Bacillati</taxon>
        <taxon>Actinomycetota</taxon>
        <taxon>Thermoleophilia</taxon>
        <taxon>Solirubrobacterales</taxon>
        <taxon>Solirubrobacteraceae</taxon>
        <taxon>Solirubrobacter</taxon>
    </lineage>
</organism>
<reference evidence="4" key="1">
    <citation type="submission" date="2022-10" db="EMBL/GenBank/DDBJ databases">
        <title>The WGS of Solirubrobacter sp. CPCC 204708.</title>
        <authorList>
            <person name="Jiang Z."/>
        </authorList>
    </citation>
    <scope>NUCLEOTIDE SEQUENCE</scope>
    <source>
        <strain evidence="4">CPCC 204708</strain>
    </source>
</reference>
<feature type="domain" description="PAC" evidence="2">
    <location>
        <begin position="185"/>
        <end position="237"/>
    </location>
</feature>
<dbReference type="CDD" id="cd00130">
    <property type="entry name" value="PAS"/>
    <property type="match status" value="1"/>
</dbReference>
<dbReference type="EC" id="2.7.7.65" evidence="4"/>
<protein>
    <submittedName>
        <fullName evidence="4">Diguanylate cyclase</fullName>
        <ecNumber evidence="4">2.7.7.65</ecNumber>
    </submittedName>
</protein>
<evidence type="ECO:0000259" key="2">
    <source>
        <dbReference type="PROSITE" id="PS50113"/>
    </source>
</evidence>
<keyword evidence="5" id="KW-1185">Reference proteome</keyword>
<proteinExistence type="predicted"/>
<dbReference type="Gene3D" id="3.30.450.20">
    <property type="entry name" value="PAS domain"/>
    <property type="match status" value="1"/>
</dbReference>
<dbReference type="PROSITE" id="PS50112">
    <property type="entry name" value="PAS"/>
    <property type="match status" value="1"/>
</dbReference>
<gene>
    <name evidence="4" type="ORF">OJ962_21235</name>
</gene>
<dbReference type="InterPro" id="IPR029787">
    <property type="entry name" value="Nucleotide_cyclase"/>
</dbReference>
<accession>A0ABT4RNE9</accession>
<dbReference type="SMART" id="SM00091">
    <property type="entry name" value="PAS"/>
    <property type="match status" value="1"/>
</dbReference>
<dbReference type="InterPro" id="IPR035965">
    <property type="entry name" value="PAS-like_dom_sf"/>
</dbReference>
<dbReference type="InterPro" id="IPR000700">
    <property type="entry name" value="PAS-assoc_C"/>
</dbReference>
<keyword evidence="4" id="KW-0808">Transferase</keyword>
<dbReference type="Gene3D" id="3.30.70.270">
    <property type="match status" value="1"/>
</dbReference>
<dbReference type="PROSITE" id="PS50113">
    <property type="entry name" value="PAC"/>
    <property type="match status" value="1"/>
</dbReference>
<dbReference type="PANTHER" id="PTHR44757">
    <property type="entry name" value="DIGUANYLATE CYCLASE DGCP"/>
    <property type="match status" value="1"/>
</dbReference>
<dbReference type="NCBIfam" id="TIGR00254">
    <property type="entry name" value="GGDEF"/>
    <property type="match status" value="1"/>
</dbReference>
<dbReference type="Proteomes" id="UP001147700">
    <property type="component" value="Unassembled WGS sequence"/>
</dbReference>
<dbReference type="RefSeq" id="WP_202955047.1">
    <property type="nucleotide sequence ID" value="NZ_JAPCID010000032.1"/>
</dbReference>
<keyword evidence="4" id="KW-0548">Nucleotidyltransferase</keyword>
<dbReference type="Pfam" id="PF13426">
    <property type="entry name" value="PAS_9"/>
    <property type="match status" value="1"/>
</dbReference>
<feature type="domain" description="GGDEF" evidence="3">
    <location>
        <begin position="254"/>
        <end position="381"/>
    </location>
</feature>
<dbReference type="InterPro" id="IPR000160">
    <property type="entry name" value="GGDEF_dom"/>
</dbReference>
<dbReference type="EMBL" id="JAPCID010000032">
    <property type="protein sequence ID" value="MDA0140042.1"/>
    <property type="molecule type" value="Genomic_DNA"/>
</dbReference>
<sequence>MLAVPPSPLPSLALLPEAAVVLAPGGLVLVSSPPADELFRCTPVGRSLADLVTDPARLWAAVEGLAAGAHVAAVPLEGVRADGVPFGLDASVRVLEGGGVLCVLRELDTQITTSLEAAFDHMPIGMALFNADGQVVRLNPAMCALLGRPAEEVLGVRDQEFTHEDDRAADVDAAWRILRGEMHSWQCEKRYVRPDGEIVWTFANLTFVRDEYGRPLCWVGQFQDITELRRLASRDPLTDALNRRAFDAELSRCPAGALLLLDLDGFKDINDVHGHEAGDEVLRGIAGVVGGRLRRDDVLARLGGDEFAVLLPRCPMDEAASVGADLLALIAARRFEFDGVERGVTASIGIAPVGADTLAAADRAMYDAKAVGGGRVRIHRAL</sequence>
<dbReference type="SUPFAM" id="SSF55073">
    <property type="entry name" value="Nucleotide cyclase"/>
    <property type="match status" value="1"/>
</dbReference>
<comment type="caution">
    <text evidence="4">The sequence shown here is derived from an EMBL/GenBank/DDBJ whole genome shotgun (WGS) entry which is preliminary data.</text>
</comment>
<feature type="domain" description="PAS" evidence="1">
    <location>
        <begin position="111"/>
        <end position="181"/>
    </location>
</feature>
<dbReference type="SMART" id="SM00267">
    <property type="entry name" value="GGDEF"/>
    <property type="match status" value="1"/>
</dbReference>
<dbReference type="PROSITE" id="PS50887">
    <property type="entry name" value="GGDEF"/>
    <property type="match status" value="1"/>
</dbReference>
<evidence type="ECO:0000313" key="4">
    <source>
        <dbReference type="EMBL" id="MDA0140042.1"/>
    </source>
</evidence>
<dbReference type="InterPro" id="IPR000014">
    <property type="entry name" value="PAS"/>
</dbReference>
<dbReference type="GO" id="GO:0052621">
    <property type="term" value="F:diguanylate cyclase activity"/>
    <property type="evidence" value="ECO:0007669"/>
    <property type="project" value="UniProtKB-EC"/>
</dbReference>
<evidence type="ECO:0000259" key="1">
    <source>
        <dbReference type="PROSITE" id="PS50112"/>
    </source>
</evidence>
<dbReference type="CDD" id="cd01949">
    <property type="entry name" value="GGDEF"/>
    <property type="match status" value="1"/>
</dbReference>
<evidence type="ECO:0000259" key="3">
    <source>
        <dbReference type="PROSITE" id="PS50887"/>
    </source>
</evidence>
<dbReference type="SUPFAM" id="SSF55785">
    <property type="entry name" value="PYP-like sensor domain (PAS domain)"/>
    <property type="match status" value="1"/>
</dbReference>